<name>A0AA36AZH4_OCTVU</name>
<reference evidence="2" key="1">
    <citation type="submission" date="2023-08" db="EMBL/GenBank/DDBJ databases">
        <authorList>
            <person name="Alioto T."/>
            <person name="Alioto T."/>
            <person name="Gomez Garrido J."/>
        </authorList>
    </citation>
    <scope>NUCLEOTIDE SEQUENCE</scope>
</reference>
<dbReference type="InterPro" id="IPR041588">
    <property type="entry name" value="Integrase_H2C2"/>
</dbReference>
<feature type="domain" description="Integrase zinc-binding" evidence="1">
    <location>
        <begin position="94"/>
        <end position="145"/>
    </location>
</feature>
<gene>
    <name evidence="2" type="ORF">OCTVUL_1B020087</name>
</gene>
<dbReference type="EMBL" id="OX597820">
    <property type="protein sequence ID" value="CAI9725178.1"/>
    <property type="molecule type" value="Genomic_DNA"/>
</dbReference>
<sequence>MVLSNIFLVDLNSDSEEPTYPSDAEVKADKKTLILKQKEDCRLSKIYTRASSEKEAEKLRICSYFHEGVLMGKWRPHDVPASDHWQVKEKIVVRKEYRLDIVNQAYDIPLAGHLGVRKTKYRILQHFYWPSLSSDIASYCRTCKTFCSTSTRTSVSLVYAFLFSGKNALDYAQALILFSATSPPFTFIHADHVADD</sequence>
<organism evidence="2 3">
    <name type="scientific">Octopus vulgaris</name>
    <name type="common">Common octopus</name>
    <dbReference type="NCBI Taxonomy" id="6645"/>
    <lineage>
        <taxon>Eukaryota</taxon>
        <taxon>Metazoa</taxon>
        <taxon>Spiralia</taxon>
        <taxon>Lophotrochozoa</taxon>
        <taxon>Mollusca</taxon>
        <taxon>Cephalopoda</taxon>
        <taxon>Coleoidea</taxon>
        <taxon>Octopodiformes</taxon>
        <taxon>Octopoda</taxon>
        <taxon>Incirrata</taxon>
        <taxon>Octopodidae</taxon>
        <taxon>Octopus</taxon>
    </lineage>
</organism>
<keyword evidence="3" id="KW-1185">Reference proteome</keyword>
<evidence type="ECO:0000259" key="1">
    <source>
        <dbReference type="Pfam" id="PF17921"/>
    </source>
</evidence>
<protein>
    <recommendedName>
        <fullName evidence="1">Integrase zinc-binding domain-containing protein</fullName>
    </recommendedName>
</protein>
<dbReference type="FunFam" id="1.10.340.70:FF:000001">
    <property type="entry name" value="Retrovirus-related Pol polyprotein from transposon gypsy-like Protein"/>
    <property type="match status" value="1"/>
</dbReference>
<proteinExistence type="predicted"/>
<dbReference type="Pfam" id="PF17921">
    <property type="entry name" value="Integrase_H2C2"/>
    <property type="match status" value="1"/>
</dbReference>
<evidence type="ECO:0000313" key="2">
    <source>
        <dbReference type="EMBL" id="CAI9725178.1"/>
    </source>
</evidence>
<dbReference type="AlphaFoldDB" id="A0AA36AZH4"/>
<evidence type="ECO:0000313" key="3">
    <source>
        <dbReference type="Proteomes" id="UP001162480"/>
    </source>
</evidence>
<dbReference type="Proteomes" id="UP001162480">
    <property type="component" value="Chromosome 7"/>
</dbReference>
<accession>A0AA36AZH4</accession>
<dbReference type="Gene3D" id="1.10.340.70">
    <property type="match status" value="1"/>
</dbReference>